<evidence type="ECO:0000313" key="2">
    <source>
        <dbReference type="Proteomes" id="UP001056778"/>
    </source>
</evidence>
<dbReference type="Proteomes" id="UP001056778">
    <property type="component" value="Chromosome 1"/>
</dbReference>
<accession>A0ACB9TVN8</accession>
<name>A0ACB9TVN8_HOLOL</name>
<keyword evidence="1" id="KW-0687">Ribonucleoprotein</keyword>
<evidence type="ECO:0000313" key="1">
    <source>
        <dbReference type="EMBL" id="KAI4470832.1"/>
    </source>
</evidence>
<proteinExistence type="predicted"/>
<sequence>MSSISDYHNPSFYNPEFGDFSRFYIVIAVITTIGTLLFLLNLVLGCCSQHTYYWGDRHTGMRNLKPHISDYILYFIGNRWIVSLWTATPHNQSALDYTELEHHIVPHSVVVDSPKHPFEYSNVEFQHHPVQPEIPVEPEVPAQYIEMKKEKAIYK</sequence>
<keyword evidence="2" id="KW-1185">Reference proteome</keyword>
<reference evidence="1" key="1">
    <citation type="submission" date="2022-04" db="EMBL/GenBank/DDBJ databases">
        <title>Chromosome-scale genome assembly of Holotrichia oblita Faldermann.</title>
        <authorList>
            <person name="Rongchong L."/>
        </authorList>
    </citation>
    <scope>NUCLEOTIDE SEQUENCE</scope>
    <source>
        <strain evidence="1">81SQS9</strain>
    </source>
</reference>
<organism evidence="1 2">
    <name type="scientific">Holotrichia oblita</name>
    <name type="common">Chafer beetle</name>
    <dbReference type="NCBI Taxonomy" id="644536"/>
    <lineage>
        <taxon>Eukaryota</taxon>
        <taxon>Metazoa</taxon>
        <taxon>Ecdysozoa</taxon>
        <taxon>Arthropoda</taxon>
        <taxon>Hexapoda</taxon>
        <taxon>Insecta</taxon>
        <taxon>Pterygota</taxon>
        <taxon>Neoptera</taxon>
        <taxon>Endopterygota</taxon>
        <taxon>Coleoptera</taxon>
        <taxon>Polyphaga</taxon>
        <taxon>Scarabaeiformia</taxon>
        <taxon>Scarabaeidae</taxon>
        <taxon>Melolonthinae</taxon>
        <taxon>Holotrichia</taxon>
    </lineage>
</organism>
<comment type="caution">
    <text evidence="1">The sequence shown here is derived from an EMBL/GenBank/DDBJ whole genome shotgun (WGS) entry which is preliminary data.</text>
</comment>
<dbReference type="EMBL" id="CM043015">
    <property type="protein sequence ID" value="KAI4470832.1"/>
    <property type="molecule type" value="Genomic_DNA"/>
</dbReference>
<gene>
    <name evidence="1" type="ORF">MML48_1g21700</name>
</gene>
<protein>
    <submittedName>
        <fullName evidence="1">Heterogeneous nuclear ribonucleoprotein</fullName>
    </submittedName>
</protein>